<evidence type="ECO:0000313" key="1">
    <source>
        <dbReference type="EMBL" id="KKN63209.1"/>
    </source>
</evidence>
<sequence length="52" mass="6108">MRVIIDTVKIIANQRILQRLTYNPHYTLTLYDNVSHQEKVNLNEFLPPAGKQ</sequence>
<organism evidence="1">
    <name type="scientific">marine sediment metagenome</name>
    <dbReference type="NCBI Taxonomy" id="412755"/>
    <lineage>
        <taxon>unclassified sequences</taxon>
        <taxon>metagenomes</taxon>
        <taxon>ecological metagenomes</taxon>
    </lineage>
</organism>
<reference evidence="1" key="1">
    <citation type="journal article" date="2015" name="Nature">
        <title>Complex archaea that bridge the gap between prokaryotes and eukaryotes.</title>
        <authorList>
            <person name="Spang A."/>
            <person name="Saw J.H."/>
            <person name="Jorgensen S.L."/>
            <person name="Zaremba-Niedzwiedzka K."/>
            <person name="Martijn J."/>
            <person name="Lind A.E."/>
            <person name="van Eijk R."/>
            <person name="Schleper C."/>
            <person name="Guy L."/>
            <person name="Ettema T.J."/>
        </authorList>
    </citation>
    <scope>NUCLEOTIDE SEQUENCE</scope>
</reference>
<dbReference type="EMBL" id="LAZR01000597">
    <property type="protein sequence ID" value="KKN63209.1"/>
    <property type="molecule type" value="Genomic_DNA"/>
</dbReference>
<gene>
    <name evidence="1" type="ORF">LCGC14_0503990</name>
</gene>
<comment type="caution">
    <text evidence="1">The sequence shown here is derived from an EMBL/GenBank/DDBJ whole genome shotgun (WGS) entry which is preliminary data.</text>
</comment>
<name>A0A0F9S833_9ZZZZ</name>
<protein>
    <submittedName>
        <fullName evidence="1">Uncharacterized protein</fullName>
    </submittedName>
</protein>
<dbReference type="AlphaFoldDB" id="A0A0F9S833"/>
<proteinExistence type="predicted"/>
<accession>A0A0F9S833</accession>